<keyword evidence="1" id="KW-1015">Disulfide bond</keyword>
<accession>A0A9D2G145</accession>
<gene>
    <name evidence="4" type="primary">spx</name>
    <name evidence="4" type="ORF">H9808_01615</name>
</gene>
<dbReference type="PANTHER" id="PTHR30041:SF7">
    <property type="entry name" value="GLOBAL TRANSCRIPTIONAL REGULATOR SPX"/>
    <property type="match status" value="1"/>
</dbReference>
<evidence type="ECO:0000313" key="5">
    <source>
        <dbReference type="Proteomes" id="UP000824106"/>
    </source>
</evidence>
<dbReference type="SUPFAM" id="SSF52833">
    <property type="entry name" value="Thioredoxin-like"/>
    <property type="match status" value="1"/>
</dbReference>
<protein>
    <submittedName>
        <fullName evidence="4">Transcriptional regulator Spx</fullName>
    </submittedName>
</protein>
<dbReference type="AlphaFoldDB" id="A0A9D2G145"/>
<dbReference type="InterPro" id="IPR036249">
    <property type="entry name" value="Thioredoxin-like_sf"/>
</dbReference>
<evidence type="ECO:0000256" key="3">
    <source>
        <dbReference type="PROSITE-ProRule" id="PRU01282"/>
    </source>
</evidence>
<dbReference type="EMBL" id="DXAZ01000021">
    <property type="protein sequence ID" value="HIZ70455.1"/>
    <property type="molecule type" value="Genomic_DNA"/>
</dbReference>
<evidence type="ECO:0000256" key="2">
    <source>
        <dbReference type="ARBA" id="ARBA00023284"/>
    </source>
</evidence>
<reference evidence="4" key="2">
    <citation type="submission" date="2021-04" db="EMBL/GenBank/DDBJ databases">
        <authorList>
            <person name="Gilroy R."/>
        </authorList>
    </citation>
    <scope>NUCLEOTIDE SEQUENCE</scope>
    <source>
        <strain evidence="4">CHK169-4300</strain>
    </source>
</reference>
<dbReference type="PANTHER" id="PTHR30041">
    <property type="entry name" value="ARSENATE REDUCTASE"/>
    <property type="match status" value="1"/>
</dbReference>
<proteinExistence type="inferred from homology"/>
<dbReference type="CDD" id="cd03032">
    <property type="entry name" value="ArsC_Spx"/>
    <property type="match status" value="1"/>
</dbReference>
<dbReference type="NCBIfam" id="TIGR01617">
    <property type="entry name" value="arsC_related"/>
    <property type="match status" value="1"/>
</dbReference>
<dbReference type="Pfam" id="PF03960">
    <property type="entry name" value="ArsC"/>
    <property type="match status" value="1"/>
</dbReference>
<dbReference type="InterPro" id="IPR006504">
    <property type="entry name" value="Tscrpt_reg_Spx/MgsR"/>
</dbReference>
<organism evidence="4 5">
    <name type="scientific">Candidatus Atopostipes pullistercoris</name>
    <dbReference type="NCBI Taxonomy" id="2838467"/>
    <lineage>
        <taxon>Bacteria</taxon>
        <taxon>Bacillati</taxon>
        <taxon>Bacillota</taxon>
        <taxon>Bacilli</taxon>
        <taxon>Lactobacillales</taxon>
        <taxon>Carnobacteriaceae</taxon>
        <taxon>Atopostipes</taxon>
    </lineage>
</organism>
<dbReference type="NCBIfam" id="NF002459">
    <property type="entry name" value="PRK01655.1"/>
    <property type="match status" value="1"/>
</dbReference>
<comment type="caution">
    <text evidence="4">The sequence shown here is derived from an EMBL/GenBank/DDBJ whole genome shotgun (WGS) entry which is preliminary data.</text>
</comment>
<dbReference type="PROSITE" id="PS51353">
    <property type="entry name" value="ARSC"/>
    <property type="match status" value="1"/>
</dbReference>
<dbReference type="InterPro" id="IPR006660">
    <property type="entry name" value="Arsenate_reductase-like"/>
</dbReference>
<evidence type="ECO:0000256" key="1">
    <source>
        <dbReference type="ARBA" id="ARBA00023157"/>
    </source>
</evidence>
<name>A0A9D2G145_9LACT</name>
<keyword evidence="2" id="KW-0676">Redox-active center</keyword>
<evidence type="ECO:0000313" key="4">
    <source>
        <dbReference type="EMBL" id="HIZ70455.1"/>
    </source>
</evidence>
<reference evidence="4" key="1">
    <citation type="journal article" date="2021" name="PeerJ">
        <title>Extensive microbial diversity within the chicken gut microbiome revealed by metagenomics and culture.</title>
        <authorList>
            <person name="Gilroy R."/>
            <person name="Ravi A."/>
            <person name="Getino M."/>
            <person name="Pursley I."/>
            <person name="Horton D.L."/>
            <person name="Alikhan N.F."/>
            <person name="Baker D."/>
            <person name="Gharbi K."/>
            <person name="Hall N."/>
            <person name="Watson M."/>
            <person name="Adriaenssens E.M."/>
            <person name="Foster-Nyarko E."/>
            <person name="Jarju S."/>
            <person name="Secka A."/>
            <person name="Antonio M."/>
            <person name="Oren A."/>
            <person name="Chaudhuri R.R."/>
            <person name="La Ragione R."/>
            <person name="Hildebrand F."/>
            <person name="Pallen M.J."/>
        </authorList>
    </citation>
    <scope>NUCLEOTIDE SEQUENCE</scope>
    <source>
        <strain evidence="4">CHK169-4300</strain>
    </source>
</reference>
<dbReference type="PROSITE" id="PS51354">
    <property type="entry name" value="GLUTAREDOXIN_2"/>
    <property type="match status" value="1"/>
</dbReference>
<comment type="similarity">
    <text evidence="3">Belongs to the ArsC family.</text>
</comment>
<sequence>MIIIYLSPSCTSCRKAYAWLEEYKIPFIERNIMKDPPTKTELKKILSLTVKGTEEIVSTRSKAFRRLKIDIEDMSLHELYELIYDHPEILRKPIIIDHRRIQVGYNESEIRQFVPKKVRKRELNKAKSMISTFEQIAE</sequence>
<dbReference type="Proteomes" id="UP000824106">
    <property type="component" value="Unassembled WGS sequence"/>
</dbReference>
<dbReference type="Gene3D" id="3.40.30.10">
    <property type="entry name" value="Glutaredoxin"/>
    <property type="match status" value="1"/>
</dbReference>